<dbReference type="SUPFAM" id="SSF53623">
    <property type="entry name" value="MurD-like peptide ligases, catalytic domain"/>
    <property type="match status" value="1"/>
</dbReference>
<keyword evidence="2 10" id="KW-0436">Ligase</keyword>
<keyword evidence="3 10" id="KW-0132">Cell division</keyword>
<comment type="subcellular location">
    <subcellularLocation>
        <location evidence="10 11">Cytoplasm</location>
    </subcellularLocation>
</comment>
<dbReference type="InterPro" id="IPR036565">
    <property type="entry name" value="Mur-like_cat_sf"/>
</dbReference>
<dbReference type="HAMAP" id="MF_02019">
    <property type="entry name" value="MurF"/>
    <property type="match status" value="1"/>
</dbReference>
<evidence type="ECO:0000256" key="2">
    <source>
        <dbReference type="ARBA" id="ARBA00022598"/>
    </source>
</evidence>
<dbReference type="InterPro" id="IPR004101">
    <property type="entry name" value="Mur_ligase_C"/>
</dbReference>
<proteinExistence type="inferred from homology"/>
<organism evidence="15 16">
    <name type="scientific">Microbacterium gallinarum</name>
    <dbReference type="NCBI Taxonomy" id="2762209"/>
    <lineage>
        <taxon>Bacteria</taxon>
        <taxon>Bacillati</taxon>
        <taxon>Actinomycetota</taxon>
        <taxon>Actinomycetes</taxon>
        <taxon>Micrococcales</taxon>
        <taxon>Microbacteriaceae</taxon>
        <taxon>Microbacterium</taxon>
    </lineage>
</organism>
<sequence>MIPLTIAQLARAVRGQAVLADGDSSETVVSGTVDTDSRLIARGDIFVAKPGEETDGHLFVGAAAEAGASVAIVEHPVEGAALTQIVVPSAVDALADLARTVVEQVREGGALRAVGITGSNGKTTTKNLLARILEGEGETVSPKASFNNEVGAPLTMLRVTDDTKYLVSEFGASAPGEIARLAGLVEPDIGIVLMVGMAHAGGFGGIEATFMAKSELVRSIRPGGLAVLNADDARVAAMAKIAAERGVDVLWFGRGPDAQVRADDVVVTASGTSFQVTAGGVSAPLKLRVLGEHHVMNALAAIAAATALGVSLADCIARLETVEIAERWRMQPLGSDRVRIINDAYNASPDSMAAALRTLAQITGPDERTVAVLGAMSELGEHAEEEHDRVGLLAVRLGIKRIVVVGQDARRMYLEAVAQGSWDAEAVFFATADEAFEYLKGELRDGDRVLVKSSNSAGLRFLGDRLGESFS</sequence>
<feature type="domain" description="Mur ligase central" evidence="14">
    <location>
        <begin position="116"/>
        <end position="305"/>
    </location>
</feature>
<feature type="binding site" evidence="10">
    <location>
        <begin position="118"/>
        <end position="124"/>
    </location>
    <ligand>
        <name>ATP</name>
        <dbReference type="ChEBI" id="CHEBI:30616"/>
    </ligand>
</feature>
<dbReference type="RefSeq" id="WP_191766243.1">
    <property type="nucleotide sequence ID" value="NZ_JACSPM010000003.1"/>
</dbReference>
<dbReference type="GO" id="GO:0016874">
    <property type="term" value="F:ligase activity"/>
    <property type="evidence" value="ECO:0007669"/>
    <property type="project" value="UniProtKB-KW"/>
</dbReference>
<evidence type="ECO:0000259" key="13">
    <source>
        <dbReference type="Pfam" id="PF02875"/>
    </source>
</evidence>
<keyword evidence="9 10" id="KW-0961">Cell wall biogenesis/degradation</keyword>
<evidence type="ECO:0000259" key="14">
    <source>
        <dbReference type="Pfam" id="PF08245"/>
    </source>
</evidence>
<evidence type="ECO:0000256" key="5">
    <source>
        <dbReference type="ARBA" id="ARBA00022840"/>
    </source>
</evidence>
<protein>
    <recommendedName>
        <fullName evidence="10 11">UDP-N-acetylmuramoyl-tripeptide--D-alanyl-D-alanine ligase</fullName>
        <ecNumber evidence="10 11">6.3.2.10</ecNumber>
    </recommendedName>
    <alternativeName>
        <fullName evidence="10">D-alanyl-D-alanine-adding enzyme</fullName>
    </alternativeName>
</protein>
<dbReference type="Proteomes" id="UP000602532">
    <property type="component" value="Unassembled WGS sequence"/>
</dbReference>
<evidence type="ECO:0000256" key="1">
    <source>
        <dbReference type="ARBA" id="ARBA00022490"/>
    </source>
</evidence>
<evidence type="ECO:0000313" key="15">
    <source>
        <dbReference type="EMBL" id="MBD8023912.1"/>
    </source>
</evidence>
<keyword evidence="8 10" id="KW-0131">Cell cycle</keyword>
<dbReference type="PANTHER" id="PTHR43024">
    <property type="entry name" value="UDP-N-ACETYLMURAMOYL-TRIPEPTIDE--D-ALANYL-D-ALANINE LIGASE"/>
    <property type="match status" value="1"/>
</dbReference>
<dbReference type="SUPFAM" id="SSF63418">
    <property type="entry name" value="MurE/MurF N-terminal domain"/>
    <property type="match status" value="1"/>
</dbReference>
<dbReference type="InterPro" id="IPR035911">
    <property type="entry name" value="MurE/MurF_N"/>
</dbReference>
<comment type="pathway">
    <text evidence="10 11">Cell wall biogenesis; peptidoglycan biosynthesis.</text>
</comment>
<evidence type="ECO:0000256" key="3">
    <source>
        <dbReference type="ARBA" id="ARBA00022618"/>
    </source>
</evidence>
<dbReference type="PANTHER" id="PTHR43024:SF1">
    <property type="entry name" value="UDP-N-ACETYLMURAMOYL-TRIPEPTIDE--D-ALANYL-D-ALANINE LIGASE"/>
    <property type="match status" value="1"/>
</dbReference>
<keyword evidence="6 10" id="KW-0133">Cell shape</keyword>
<evidence type="ECO:0000256" key="6">
    <source>
        <dbReference type="ARBA" id="ARBA00022960"/>
    </source>
</evidence>
<dbReference type="Pfam" id="PF01225">
    <property type="entry name" value="Mur_ligase"/>
    <property type="match status" value="1"/>
</dbReference>
<dbReference type="SUPFAM" id="SSF53244">
    <property type="entry name" value="MurD-like peptide ligases, peptide-binding domain"/>
    <property type="match status" value="1"/>
</dbReference>
<evidence type="ECO:0000313" key="16">
    <source>
        <dbReference type="Proteomes" id="UP000602532"/>
    </source>
</evidence>
<evidence type="ECO:0000259" key="12">
    <source>
        <dbReference type="Pfam" id="PF01225"/>
    </source>
</evidence>
<dbReference type="InterPro" id="IPR013221">
    <property type="entry name" value="Mur_ligase_cen"/>
</dbReference>
<feature type="domain" description="Mur ligase N-terminal catalytic" evidence="12">
    <location>
        <begin position="33"/>
        <end position="99"/>
    </location>
</feature>
<dbReference type="Pfam" id="PF02875">
    <property type="entry name" value="Mur_ligase_C"/>
    <property type="match status" value="1"/>
</dbReference>
<dbReference type="EC" id="6.3.2.10" evidence="10 11"/>
<keyword evidence="1 10" id="KW-0963">Cytoplasm</keyword>
<comment type="caution">
    <text evidence="15">The sequence shown here is derived from an EMBL/GenBank/DDBJ whole genome shotgun (WGS) entry which is preliminary data.</text>
</comment>
<dbReference type="InterPro" id="IPR000713">
    <property type="entry name" value="Mur_ligase_N"/>
</dbReference>
<dbReference type="Gene3D" id="3.40.1190.10">
    <property type="entry name" value="Mur-like, catalytic domain"/>
    <property type="match status" value="1"/>
</dbReference>
<feature type="domain" description="Mur ligase C-terminal" evidence="13">
    <location>
        <begin position="329"/>
        <end position="454"/>
    </location>
</feature>
<evidence type="ECO:0000256" key="11">
    <source>
        <dbReference type="RuleBase" id="RU004136"/>
    </source>
</evidence>
<evidence type="ECO:0000256" key="7">
    <source>
        <dbReference type="ARBA" id="ARBA00022984"/>
    </source>
</evidence>
<dbReference type="Gene3D" id="3.90.190.20">
    <property type="entry name" value="Mur ligase, C-terminal domain"/>
    <property type="match status" value="1"/>
</dbReference>
<evidence type="ECO:0000256" key="9">
    <source>
        <dbReference type="ARBA" id="ARBA00023316"/>
    </source>
</evidence>
<dbReference type="InterPro" id="IPR051046">
    <property type="entry name" value="MurCDEF_CellWall_CoF430Synth"/>
</dbReference>
<comment type="similarity">
    <text evidence="10">Belongs to the MurCDEF family. MurF subfamily.</text>
</comment>
<evidence type="ECO:0000256" key="8">
    <source>
        <dbReference type="ARBA" id="ARBA00023306"/>
    </source>
</evidence>
<gene>
    <name evidence="10" type="primary">murF</name>
    <name evidence="15" type="ORF">H9622_09940</name>
</gene>
<keyword evidence="4 10" id="KW-0547">Nucleotide-binding</keyword>
<keyword evidence="7 10" id="KW-0573">Peptidoglycan synthesis</keyword>
<reference evidence="15 16" key="1">
    <citation type="submission" date="2020-08" db="EMBL/GenBank/DDBJ databases">
        <title>A Genomic Blueprint of the Chicken Gut Microbiome.</title>
        <authorList>
            <person name="Gilroy R."/>
            <person name="Ravi A."/>
            <person name="Getino M."/>
            <person name="Pursley I."/>
            <person name="Horton D.L."/>
            <person name="Alikhan N.-F."/>
            <person name="Baker D."/>
            <person name="Gharbi K."/>
            <person name="Hall N."/>
            <person name="Watson M."/>
            <person name="Adriaenssens E.M."/>
            <person name="Foster-Nyarko E."/>
            <person name="Jarju S."/>
            <person name="Secka A."/>
            <person name="Antonio M."/>
            <person name="Oren A."/>
            <person name="Chaudhuri R."/>
            <person name="La Ragione R.M."/>
            <person name="Hildebrand F."/>
            <person name="Pallen M.J."/>
        </authorList>
    </citation>
    <scope>NUCLEOTIDE SEQUENCE [LARGE SCALE GENOMIC DNA]</scope>
    <source>
        <strain evidence="15 16">Sa1CUA4</strain>
    </source>
</reference>
<dbReference type="InterPro" id="IPR036615">
    <property type="entry name" value="Mur_ligase_C_dom_sf"/>
</dbReference>
<dbReference type="Pfam" id="PF08245">
    <property type="entry name" value="Mur_ligase_M"/>
    <property type="match status" value="1"/>
</dbReference>
<name>A0ABR8X3L9_9MICO</name>
<comment type="function">
    <text evidence="10 11">Involved in cell wall formation. Catalyzes the final step in the synthesis of UDP-N-acetylmuramoyl-pentapeptide, the precursor of murein.</text>
</comment>
<evidence type="ECO:0000256" key="10">
    <source>
        <dbReference type="HAMAP-Rule" id="MF_02019"/>
    </source>
</evidence>
<evidence type="ECO:0000256" key="4">
    <source>
        <dbReference type="ARBA" id="ARBA00022741"/>
    </source>
</evidence>
<keyword evidence="16" id="KW-1185">Reference proteome</keyword>
<dbReference type="NCBIfam" id="TIGR01143">
    <property type="entry name" value="murF"/>
    <property type="match status" value="1"/>
</dbReference>
<accession>A0ABR8X3L9</accession>
<keyword evidence="5 10" id="KW-0067">ATP-binding</keyword>
<dbReference type="InterPro" id="IPR005863">
    <property type="entry name" value="UDP-N-AcMur_synth"/>
</dbReference>
<dbReference type="EMBL" id="JACSPM010000003">
    <property type="protein sequence ID" value="MBD8023912.1"/>
    <property type="molecule type" value="Genomic_DNA"/>
</dbReference>
<dbReference type="Gene3D" id="3.40.1390.10">
    <property type="entry name" value="MurE/MurF, N-terminal domain"/>
    <property type="match status" value="1"/>
</dbReference>
<comment type="catalytic activity">
    <reaction evidence="10 11">
        <text>D-alanyl-D-alanine + UDP-N-acetyl-alpha-D-muramoyl-L-alanyl-gamma-D-glutamyl-meso-2,6-diaminopimelate + ATP = UDP-N-acetyl-alpha-D-muramoyl-L-alanyl-gamma-D-glutamyl-meso-2,6-diaminopimeloyl-D-alanyl-D-alanine + ADP + phosphate + H(+)</text>
        <dbReference type="Rhea" id="RHEA:28374"/>
        <dbReference type="ChEBI" id="CHEBI:15378"/>
        <dbReference type="ChEBI" id="CHEBI:30616"/>
        <dbReference type="ChEBI" id="CHEBI:43474"/>
        <dbReference type="ChEBI" id="CHEBI:57822"/>
        <dbReference type="ChEBI" id="CHEBI:61386"/>
        <dbReference type="ChEBI" id="CHEBI:83905"/>
        <dbReference type="ChEBI" id="CHEBI:456216"/>
        <dbReference type="EC" id="6.3.2.10"/>
    </reaction>
</comment>